<dbReference type="SUPFAM" id="SSF47473">
    <property type="entry name" value="EF-hand"/>
    <property type="match status" value="1"/>
</dbReference>
<sequence>MNGKRPGATPIKNSAHHASSCGGSTTNKIDIGAAVINSLPISGRTGAIVMKTVSIFLTSGRKASINIKKQNNETTQRRNKRIKNNKMTSDNDLNNNKTHQAKIIESLKKKTKFSRFELEALCKIYKKLITIPGQKIGGSLLNQGHQIIQTIEGIDRTIFRELLHNTFNIITEDALIERIFCCWDRECEGAIKLESWIIGLDMFLRGSFRDKIEFCFRVYDLNGDGYITKDEMFQLFKNCLIKQPGEEDPDEGVKDLSELALKKLDIDHDGKVSFEDYETAIIDEPLLLEAFGQCLPSDQSCAAFLTNISGV</sequence>
<evidence type="ECO:0000256" key="1">
    <source>
        <dbReference type="ARBA" id="ARBA00022723"/>
    </source>
</evidence>
<evidence type="ECO:0000313" key="7">
    <source>
        <dbReference type="Proteomes" id="UP000639338"/>
    </source>
</evidence>
<gene>
    <name evidence="6" type="ORF">HCN44_010500</name>
</gene>
<feature type="region of interest" description="Disordered" evidence="4">
    <location>
        <begin position="1"/>
        <end position="23"/>
    </location>
</feature>
<keyword evidence="7" id="KW-1185">Reference proteome</keyword>
<dbReference type="PROSITE" id="PS50222">
    <property type="entry name" value="EF_HAND_2"/>
    <property type="match status" value="2"/>
</dbReference>
<dbReference type="EMBL" id="JACMRX010000004">
    <property type="protein sequence ID" value="KAF7991699.1"/>
    <property type="molecule type" value="Genomic_DNA"/>
</dbReference>
<dbReference type="PROSITE" id="PS00018">
    <property type="entry name" value="EF_HAND_1"/>
    <property type="match status" value="2"/>
</dbReference>
<feature type="domain" description="EF-hand" evidence="5">
    <location>
        <begin position="252"/>
        <end position="287"/>
    </location>
</feature>
<dbReference type="PANTHER" id="PTHR23055">
    <property type="entry name" value="CALCIUM BINDING PROTEINS"/>
    <property type="match status" value="1"/>
</dbReference>
<dbReference type="InterPro" id="IPR028846">
    <property type="entry name" value="Recoverin"/>
</dbReference>
<comment type="caution">
    <text evidence="6">The sequence shown here is derived from an EMBL/GenBank/DDBJ whole genome shotgun (WGS) entry which is preliminary data.</text>
</comment>
<dbReference type="GO" id="GO:0005509">
    <property type="term" value="F:calcium ion binding"/>
    <property type="evidence" value="ECO:0007669"/>
    <property type="project" value="InterPro"/>
</dbReference>
<protein>
    <recommendedName>
        <fullName evidence="5">EF-hand domain-containing protein</fullName>
    </recommendedName>
</protein>
<keyword evidence="3" id="KW-0106">Calcium</keyword>
<dbReference type="Pfam" id="PF13499">
    <property type="entry name" value="EF-hand_7"/>
    <property type="match status" value="1"/>
</dbReference>
<dbReference type="AlphaFoldDB" id="A0A835CQE6"/>
<dbReference type="InterPro" id="IPR018247">
    <property type="entry name" value="EF_Hand_1_Ca_BS"/>
</dbReference>
<evidence type="ECO:0000256" key="3">
    <source>
        <dbReference type="ARBA" id="ARBA00022837"/>
    </source>
</evidence>
<dbReference type="CDD" id="cd00051">
    <property type="entry name" value="EFh"/>
    <property type="match status" value="1"/>
</dbReference>
<proteinExistence type="predicted"/>
<evidence type="ECO:0000259" key="5">
    <source>
        <dbReference type="PROSITE" id="PS50222"/>
    </source>
</evidence>
<evidence type="ECO:0000313" key="6">
    <source>
        <dbReference type="EMBL" id="KAF7991699.1"/>
    </source>
</evidence>
<feature type="compositionally biased region" description="Polar residues" evidence="4">
    <location>
        <begin position="85"/>
        <end position="95"/>
    </location>
</feature>
<dbReference type="PANTHER" id="PTHR23055:SF60">
    <property type="entry name" value="CALAXIN"/>
    <property type="match status" value="1"/>
</dbReference>
<dbReference type="Gene3D" id="1.10.238.10">
    <property type="entry name" value="EF-hand"/>
    <property type="match status" value="1"/>
</dbReference>
<dbReference type="Proteomes" id="UP000639338">
    <property type="component" value="Unassembled WGS sequence"/>
</dbReference>
<feature type="region of interest" description="Disordered" evidence="4">
    <location>
        <begin position="69"/>
        <end position="95"/>
    </location>
</feature>
<feature type="domain" description="EF-hand" evidence="5">
    <location>
        <begin position="207"/>
        <end position="242"/>
    </location>
</feature>
<organism evidence="6 7">
    <name type="scientific">Aphidius gifuensis</name>
    <name type="common">Parasitoid wasp</name>
    <dbReference type="NCBI Taxonomy" id="684658"/>
    <lineage>
        <taxon>Eukaryota</taxon>
        <taxon>Metazoa</taxon>
        <taxon>Ecdysozoa</taxon>
        <taxon>Arthropoda</taxon>
        <taxon>Hexapoda</taxon>
        <taxon>Insecta</taxon>
        <taxon>Pterygota</taxon>
        <taxon>Neoptera</taxon>
        <taxon>Endopterygota</taxon>
        <taxon>Hymenoptera</taxon>
        <taxon>Apocrita</taxon>
        <taxon>Ichneumonoidea</taxon>
        <taxon>Braconidae</taxon>
        <taxon>Aphidiinae</taxon>
        <taxon>Aphidius</taxon>
    </lineage>
</organism>
<keyword evidence="1" id="KW-0479">Metal-binding</keyword>
<reference evidence="6 7" key="1">
    <citation type="submission" date="2020-08" db="EMBL/GenBank/DDBJ databases">
        <title>Aphidius gifuensis genome sequencing and assembly.</title>
        <authorList>
            <person name="Du Z."/>
        </authorList>
    </citation>
    <scope>NUCLEOTIDE SEQUENCE [LARGE SCALE GENOMIC DNA]</scope>
    <source>
        <strain evidence="6">YNYX2018</strain>
        <tissue evidence="6">Adults</tissue>
    </source>
</reference>
<name>A0A835CQE6_APHGI</name>
<dbReference type="SMART" id="SM00054">
    <property type="entry name" value="EFh"/>
    <property type="match status" value="2"/>
</dbReference>
<keyword evidence="2" id="KW-0677">Repeat</keyword>
<dbReference type="OrthoDB" id="191686at2759"/>
<evidence type="ECO:0000256" key="2">
    <source>
        <dbReference type="ARBA" id="ARBA00022737"/>
    </source>
</evidence>
<evidence type="ECO:0000256" key="4">
    <source>
        <dbReference type="SAM" id="MobiDB-lite"/>
    </source>
</evidence>
<dbReference type="InterPro" id="IPR011992">
    <property type="entry name" value="EF-hand-dom_pair"/>
</dbReference>
<accession>A0A835CQE6</accession>
<dbReference type="InterPro" id="IPR002048">
    <property type="entry name" value="EF_hand_dom"/>
</dbReference>